<feature type="domain" description="NAD(P)-binding" evidence="1">
    <location>
        <begin position="11"/>
        <end position="129"/>
    </location>
</feature>
<dbReference type="SUPFAM" id="SSF51735">
    <property type="entry name" value="NAD(P)-binding Rossmann-fold domains"/>
    <property type="match status" value="1"/>
</dbReference>
<dbReference type="PANTHER" id="PTHR43162">
    <property type="match status" value="1"/>
</dbReference>
<dbReference type="PANTHER" id="PTHR43162:SF1">
    <property type="entry name" value="PRESTALK A DIFFERENTIATION PROTEIN A"/>
    <property type="match status" value="1"/>
</dbReference>
<dbReference type="Gene3D" id="3.90.25.10">
    <property type="entry name" value="UDP-galactose 4-epimerase, domain 1"/>
    <property type="match status" value="1"/>
</dbReference>
<reference evidence="2 3" key="1">
    <citation type="submission" date="2016-12" db="EMBL/GenBank/DDBJ databases">
        <title>The genomes of Aspergillus section Nigri reveals drivers in fungal speciation.</title>
        <authorList>
            <consortium name="DOE Joint Genome Institute"/>
            <person name="Vesth T.C."/>
            <person name="Nybo J."/>
            <person name="Theobald S."/>
            <person name="Brandl J."/>
            <person name="Frisvad J.C."/>
            <person name="Nielsen K.F."/>
            <person name="Lyhne E.K."/>
            <person name="Kogle M.E."/>
            <person name="Kuo A."/>
            <person name="Riley R."/>
            <person name="Clum A."/>
            <person name="Nolan M."/>
            <person name="Lipzen A."/>
            <person name="Salamov A."/>
            <person name="Henrissat B."/>
            <person name="Wiebenga A."/>
            <person name="De Vries R.P."/>
            <person name="Grigoriev I.V."/>
            <person name="Mortensen U.H."/>
            <person name="Andersen M.R."/>
            <person name="Baker S.E."/>
        </authorList>
    </citation>
    <scope>NUCLEOTIDE SEQUENCE [LARGE SCALE GENOMIC DNA]</scope>
    <source>
        <strain evidence="2 3">CBS 115572</strain>
    </source>
</reference>
<dbReference type="RefSeq" id="XP_025472901.1">
    <property type="nucleotide sequence ID" value="XM_025608837.1"/>
</dbReference>
<protein>
    <submittedName>
        <fullName evidence="2">NAD(P)-binding protein</fullName>
    </submittedName>
</protein>
<dbReference type="OrthoDB" id="419598at2759"/>
<comment type="caution">
    <text evidence="2">The sequence shown here is derived from an EMBL/GenBank/DDBJ whole genome shotgun (WGS) entry which is preliminary data.</text>
</comment>
<dbReference type="GeneID" id="37110980"/>
<dbReference type="Pfam" id="PF13460">
    <property type="entry name" value="NAD_binding_10"/>
    <property type="match status" value="1"/>
</dbReference>
<organism evidence="2 3">
    <name type="scientific">Aspergillus sclerotioniger CBS 115572</name>
    <dbReference type="NCBI Taxonomy" id="1450535"/>
    <lineage>
        <taxon>Eukaryota</taxon>
        <taxon>Fungi</taxon>
        <taxon>Dikarya</taxon>
        <taxon>Ascomycota</taxon>
        <taxon>Pezizomycotina</taxon>
        <taxon>Eurotiomycetes</taxon>
        <taxon>Eurotiomycetidae</taxon>
        <taxon>Eurotiales</taxon>
        <taxon>Aspergillaceae</taxon>
        <taxon>Aspergillus</taxon>
        <taxon>Aspergillus subgen. Circumdati</taxon>
    </lineage>
</organism>
<keyword evidence="3" id="KW-1185">Reference proteome</keyword>
<accession>A0A317XGQ2</accession>
<dbReference type="InterPro" id="IPR016040">
    <property type="entry name" value="NAD(P)-bd_dom"/>
</dbReference>
<proteinExistence type="predicted"/>
<dbReference type="AlphaFoldDB" id="A0A317XGQ2"/>
<dbReference type="STRING" id="1450535.A0A317XGQ2"/>
<dbReference type="InterPro" id="IPR036291">
    <property type="entry name" value="NAD(P)-bd_dom_sf"/>
</dbReference>
<name>A0A317XGQ2_9EURO</name>
<evidence type="ECO:0000313" key="2">
    <source>
        <dbReference type="EMBL" id="PWY96140.1"/>
    </source>
</evidence>
<dbReference type="InterPro" id="IPR051604">
    <property type="entry name" value="Ergot_Alk_Oxidoreductase"/>
</dbReference>
<dbReference type="Proteomes" id="UP000246702">
    <property type="component" value="Unassembled WGS sequence"/>
</dbReference>
<gene>
    <name evidence="2" type="ORF">BO94DRAFT_480755</name>
</gene>
<sequence>MLVAVLPASPKTAQETIRVLLEADQLTSPVGVHAIYRDLSKAPREFCAHAGFHAVAGDLNDATSLDLGGADTVFAITPPRYDGSDMMQWATIASENTRLAIQKAGSVKRLVLLSSMGAEQPSGTGEILTNHIAEEILKDVVPEIIFMRCAYFMENWAPAVLTVKSDQPHFDSPITPLDYEIPMVAVTDIGKACATYLMAIHIPKHPYVIEVQGPQDHTVKDVQKAFEEAAGHAVEVRPVEKARLATFFGQFLPDASVGPFVEMTISFLPGGILARKADNNSSKDVRLYRGRTDLGEAIGRMYRSL</sequence>
<evidence type="ECO:0000259" key="1">
    <source>
        <dbReference type="Pfam" id="PF13460"/>
    </source>
</evidence>
<dbReference type="EMBL" id="MSFK01000001">
    <property type="protein sequence ID" value="PWY96140.1"/>
    <property type="molecule type" value="Genomic_DNA"/>
</dbReference>
<dbReference type="Gene3D" id="3.40.50.720">
    <property type="entry name" value="NAD(P)-binding Rossmann-like Domain"/>
    <property type="match status" value="1"/>
</dbReference>
<evidence type="ECO:0000313" key="3">
    <source>
        <dbReference type="Proteomes" id="UP000246702"/>
    </source>
</evidence>